<gene>
    <name evidence="1" type="ORF">KGF56_000214</name>
</gene>
<dbReference type="Proteomes" id="UP001202479">
    <property type="component" value="Unassembled WGS sequence"/>
</dbReference>
<sequence length="95" mass="10907">MIRQTTRLVSIRNYSSIRETWQSTKGPLIKVAQKLNKKTGEYLAEGIEIAQHPTKLNARGKAERKRVLENYRNYDSLQNKGSKVESEQCRADDGL</sequence>
<accession>A0AAI9X008</accession>
<name>A0AAI9X008_9ASCO</name>
<dbReference type="AlphaFoldDB" id="A0AAI9X008"/>
<dbReference type="EMBL" id="JAHUZD010000019">
    <property type="protein sequence ID" value="KAI3406922.1"/>
    <property type="molecule type" value="Genomic_DNA"/>
</dbReference>
<dbReference type="GeneID" id="73377831"/>
<evidence type="ECO:0000313" key="1">
    <source>
        <dbReference type="EMBL" id="KAI3406922.1"/>
    </source>
</evidence>
<reference evidence="1" key="1">
    <citation type="journal article" date="2022" name="DNA Res.">
        <title>Genome analysis of five recently described species of the CUG-Ser clade uncovers Candida theae as a new hybrid lineage with pathogenic potential in the Candida parapsilosis species complex.</title>
        <authorList>
            <person name="Mixao V."/>
            <person name="Del Olmo V."/>
            <person name="Hegedusova E."/>
            <person name="Saus E."/>
            <person name="Pryszcz L."/>
            <person name="Cillingova A."/>
            <person name="Nosek J."/>
            <person name="Gabaldon T."/>
        </authorList>
    </citation>
    <scope>NUCLEOTIDE SEQUENCE</scope>
    <source>
        <strain evidence="1">CBS 10844</strain>
    </source>
</reference>
<keyword evidence="2" id="KW-1185">Reference proteome</keyword>
<organism evidence="1 2">
    <name type="scientific">Candida oxycetoniae</name>
    <dbReference type="NCBI Taxonomy" id="497107"/>
    <lineage>
        <taxon>Eukaryota</taxon>
        <taxon>Fungi</taxon>
        <taxon>Dikarya</taxon>
        <taxon>Ascomycota</taxon>
        <taxon>Saccharomycotina</taxon>
        <taxon>Pichiomycetes</taxon>
        <taxon>Debaryomycetaceae</taxon>
        <taxon>Candida/Lodderomyces clade</taxon>
        <taxon>Candida</taxon>
    </lineage>
</organism>
<comment type="caution">
    <text evidence="1">The sequence shown here is derived from an EMBL/GenBank/DDBJ whole genome shotgun (WGS) entry which is preliminary data.</text>
</comment>
<evidence type="ECO:0000313" key="2">
    <source>
        <dbReference type="Proteomes" id="UP001202479"/>
    </source>
</evidence>
<protein>
    <submittedName>
        <fullName evidence="1">Uncharacterized protein</fullName>
    </submittedName>
</protein>
<dbReference type="RefSeq" id="XP_049182667.1">
    <property type="nucleotide sequence ID" value="XM_049323319.1"/>
</dbReference>
<proteinExistence type="predicted"/>